<evidence type="ECO:0000259" key="12">
    <source>
        <dbReference type="PROSITE" id="PS50109"/>
    </source>
</evidence>
<dbReference type="CDD" id="cd00075">
    <property type="entry name" value="HATPase"/>
    <property type="match status" value="1"/>
</dbReference>
<comment type="catalytic activity">
    <reaction evidence="1">
        <text>ATP + protein L-histidine = ADP + protein N-phospho-L-histidine.</text>
        <dbReference type="EC" id="2.7.13.3"/>
    </reaction>
</comment>
<feature type="domain" description="HAMP" evidence="13">
    <location>
        <begin position="190"/>
        <end position="247"/>
    </location>
</feature>
<dbReference type="SMART" id="SM00304">
    <property type="entry name" value="HAMP"/>
    <property type="match status" value="1"/>
</dbReference>
<dbReference type="CDD" id="cd06225">
    <property type="entry name" value="HAMP"/>
    <property type="match status" value="1"/>
</dbReference>
<dbReference type="InterPro" id="IPR003661">
    <property type="entry name" value="HisK_dim/P_dom"/>
</dbReference>
<evidence type="ECO:0000256" key="9">
    <source>
        <dbReference type="ARBA" id="ARBA00023012"/>
    </source>
</evidence>
<dbReference type="SUPFAM" id="SSF55874">
    <property type="entry name" value="ATPase domain of HSP90 chaperone/DNA topoisomerase II/histidine kinase"/>
    <property type="match status" value="1"/>
</dbReference>
<dbReference type="EC" id="2.7.13.3" evidence="3"/>
<keyword evidence="10 11" id="KW-0472">Membrane</keyword>
<dbReference type="Pfam" id="PF00512">
    <property type="entry name" value="HisKA"/>
    <property type="match status" value="1"/>
</dbReference>
<evidence type="ECO:0000256" key="1">
    <source>
        <dbReference type="ARBA" id="ARBA00000085"/>
    </source>
</evidence>
<evidence type="ECO:0000256" key="3">
    <source>
        <dbReference type="ARBA" id="ARBA00012438"/>
    </source>
</evidence>
<keyword evidence="7 14" id="KW-0418">Kinase</keyword>
<dbReference type="InterPro" id="IPR050428">
    <property type="entry name" value="TCS_sensor_his_kinase"/>
</dbReference>
<dbReference type="Gene3D" id="1.10.287.130">
    <property type="match status" value="1"/>
</dbReference>
<keyword evidence="6 11" id="KW-0812">Transmembrane</keyword>
<dbReference type="InterPro" id="IPR004358">
    <property type="entry name" value="Sig_transdc_His_kin-like_C"/>
</dbReference>
<comment type="caution">
    <text evidence="14">The sequence shown here is derived from an EMBL/GenBank/DDBJ whole genome shotgun (WGS) entry which is preliminary data.</text>
</comment>
<dbReference type="PRINTS" id="PR00344">
    <property type="entry name" value="BCTRLSENSOR"/>
</dbReference>
<keyword evidence="5" id="KW-0808">Transferase</keyword>
<dbReference type="PROSITE" id="PS50885">
    <property type="entry name" value="HAMP"/>
    <property type="match status" value="1"/>
</dbReference>
<dbReference type="EMBL" id="JAGGMS010000001">
    <property type="protein sequence ID" value="MBP2186114.1"/>
    <property type="molecule type" value="Genomic_DNA"/>
</dbReference>
<evidence type="ECO:0000256" key="8">
    <source>
        <dbReference type="ARBA" id="ARBA00022989"/>
    </source>
</evidence>
<dbReference type="InterPro" id="IPR003594">
    <property type="entry name" value="HATPase_dom"/>
</dbReference>
<dbReference type="Gene3D" id="6.10.340.10">
    <property type="match status" value="1"/>
</dbReference>
<dbReference type="SUPFAM" id="SSF47384">
    <property type="entry name" value="Homodimeric domain of signal transducing histidine kinase"/>
    <property type="match status" value="1"/>
</dbReference>
<evidence type="ECO:0000256" key="10">
    <source>
        <dbReference type="ARBA" id="ARBA00023136"/>
    </source>
</evidence>
<evidence type="ECO:0000256" key="11">
    <source>
        <dbReference type="SAM" id="Phobius"/>
    </source>
</evidence>
<sequence length="473" mass="49883">MRVRLQATVLSLVALLVFGLGVPLALSVAGSAGQTLFLDRLTDTARFASLAQRPLIQGQPDLITAELRRYAEVYGIAVAVLNQDGRPTVTSGTVPGAVKLDLADTRVAGQVQSALAGRHSEPGPMLVPWDEGTLVLAEPVLIDGDVRGVVVTESPTAQARQEVTLWWVLIATVGMIAFCLALLVALPLVRWILRPVRRLDEATGTLVEAVVSGREVARVGEESGPAELQQLGRSFDMMAASVGEALAAQRAFVADASHQLRNPLTALKLRLVNLEGHVDTEAEEHREAAVAEADRLNQVLDGLLSMARAEASAGELVAVDVDTVVAERASDWNVVAVAREVSLEVEGSTDGVRALAPPRGLEAVLDALLDNALKFTGAGESVRVETSTVDDKVRLTVRDHGPGLRAEELERATDRFWRSTAHQNVAGSGLGLSIVAEIVARAGGSLKLDLPEGGGLRITAELPRSGSGAITSS</sequence>
<dbReference type="Proteomes" id="UP000741013">
    <property type="component" value="Unassembled WGS sequence"/>
</dbReference>
<dbReference type="Gene3D" id="3.30.565.10">
    <property type="entry name" value="Histidine kinase-like ATPase, C-terminal domain"/>
    <property type="match status" value="1"/>
</dbReference>
<evidence type="ECO:0000313" key="14">
    <source>
        <dbReference type="EMBL" id="MBP2186114.1"/>
    </source>
</evidence>
<dbReference type="InterPro" id="IPR003660">
    <property type="entry name" value="HAMP_dom"/>
</dbReference>
<dbReference type="InterPro" id="IPR036097">
    <property type="entry name" value="HisK_dim/P_sf"/>
</dbReference>
<accession>A0ABS4Q4S6</accession>
<organism evidence="14 15">
    <name type="scientific">Amycolatopsis magusensis</name>
    <dbReference type="NCBI Taxonomy" id="882444"/>
    <lineage>
        <taxon>Bacteria</taxon>
        <taxon>Bacillati</taxon>
        <taxon>Actinomycetota</taxon>
        <taxon>Actinomycetes</taxon>
        <taxon>Pseudonocardiales</taxon>
        <taxon>Pseudonocardiaceae</taxon>
        <taxon>Amycolatopsis</taxon>
    </lineage>
</organism>
<reference evidence="14 15" key="1">
    <citation type="submission" date="2021-03" db="EMBL/GenBank/DDBJ databases">
        <title>Sequencing the genomes of 1000 actinobacteria strains.</title>
        <authorList>
            <person name="Klenk H.-P."/>
        </authorList>
    </citation>
    <scope>NUCLEOTIDE SEQUENCE [LARGE SCALE GENOMIC DNA]</scope>
    <source>
        <strain evidence="14 15">DSM 45510</strain>
    </source>
</reference>
<evidence type="ECO:0000256" key="7">
    <source>
        <dbReference type="ARBA" id="ARBA00022777"/>
    </source>
</evidence>
<dbReference type="PANTHER" id="PTHR45436">
    <property type="entry name" value="SENSOR HISTIDINE KINASE YKOH"/>
    <property type="match status" value="1"/>
</dbReference>
<dbReference type="Pfam" id="PF00672">
    <property type="entry name" value="HAMP"/>
    <property type="match status" value="1"/>
</dbReference>
<evidence type="ECO:0000256" key="2">
    <source>
        <dbReference type="ARBA" id="ARBA00004236"/>
    </source>
</evidence>
<dbReference type="InterPro" id="IPR005467">
    <property type="entry name" value="His_kinase_dom"/>
</dbReference>
<evidence type="ECO:0000256" key="4">
    <source>
        <dbReference type="ARBA" id="ARBA00022553"/>
    </source>
</evidence>
<evidence type="ECO:0000313" key="15">
    <source>
        <dbReference type="Proteomes" id="UP000741013"/>
    </source>
</evidence>
<keyword evidence="9" id="KW-0902">Two-component regulatory system</keyword>
<dbReference type="SMART" id="SM00388">
    <property type="entry name" value="HisKA"/>
    <property type="match status" value="1"/>
</dbReference>
<keyword evidence="15" id="KW-1185">Reference proteome</keyword>
<dbReference type="SMART" id="SM00387">
    <property type="entry name" value="HATPase_c"/>
    <property type="match status" value="1"/>
</dbReference>
<dbReference type="PANTHER" id="PTHR45436:SF5">
    <property type="entry name" value="SENSOR HISTIDINE KINASE TRCS"/>
    <property type="match status" value="1"/>
</dbReference>
<feature type="transmembrane region" description="Helical" evidence="11">
    <location>
        <begin position="165"/>
        <end position="189"/>
    </location>
</feature>
<comment type="subcellular location">
    <subcellularLocation>
        <location evidence="2">Cell membrane</location>
    </subcellularLocation>
</comment>
<dbReference type="InterPro" id="IPR036890">
    <property type="entry name" value="HATPase_C_sf"/>
</dbReference>
<evidence type="ECO:0000256" key="6">
    <source>
        <dbReference type="ARBA" id="ARBA00022692"/>
    </source>
</evidence>
<dbReference type="GO" id="GO:0016301">
    <property type="term" value="F:kinase activity"/>
    <property type="evidence" value="ECO:0007669"/>
    <property type="project" value="UniProtKB-KW"/>
</dbReference>
<feature type="domain" description="Histidine kinase" evidence="12">
    <location>
        <begin position="255"/>
        <end position="466"/>
    </location>
</feature>
<dbReference type="RefSeq" id="WP_209668977.1">
    <property type="nucleotide sequence ID" value="NZ_JAGGMS010000001.1"/>
</dbReference>
<name>A0ABS4Q4S6_9PSEU</name>
<evidence type="ECO:0000259" key="13">
    <source>
        <dbReference type="PROSITE" id="PS50885"/>
    </source>
</evidence>
<dbReference type="Pfam" id="PF02518">
    <property type="entry name" value="HATPase_c"/>
    <property type="match status" value="1"/>
</dbReference>
<gene>
    <name evidence="14" type="ORF">JOM49_007640</name>
</gene>
<dbReference type="CDD" id="cd00082">
    <property type="entry name" value="HisKA"/>
    <property type="match status" value="1"/>
</dbReference>
<protein>
    <recommendedName>
        <fullName evidence="3">histidine kinase</fullName>
        <ecNumber evidence="3">2.7.13.3</ecNumber>
    </recommendedName>
</protein>
<keyword evidence="4" id="KW-0597">Phosphoprotein</keyword>
<evidence type="ECO:0000256" key="5">
    <source>
        <dbReference type="ARBA" id="ARBA00022679"/>
    </source>
</evidence>
<proteinExistence type="predicted"/>
<dbReference type="PROSITE" id="PS50109">
    <property type="entry name" value="HIS_KIN"/>
    <property type="match status" value="1"/>
</dbReference>
<keyword evidence="8 11" id="KW-1133">Transmembrane helix</keyword>